<dbReference type="PANTHER" id="PTHR33507">
    <property type="entry name" value="INNER MEMBRANE PROTEIN YBBJ"/>
    <property type="match status" value="1"/>
</dbReference>
<dbReference type="SUPFAM" id="SSF141322">
    <property type="entry name" value="NfeD domain-like"/>
    <property type="match status" value="1"/>
</dbReference>
<dbReference type="GO" id="GO:0008233">
    <property type="term" value="F:peptidase activity"/>
    <property type="evidence" value="ECO:0007669"/>
    <property type="project" value="UniProtKB-KW"/>
</dbReference>
<evidence type="ECO:0000313" key="7">
    <source>
        <dbReference type="EMBL" id="SEA71118.1"/>
    </source>
</evidence>
<name>A0A1H4DEX7_9ACTO</name>
<feature type="domain" description="NfeD-like C-terminal" evidence="6">
    <location>
        <begin position="82"/>
        <end position="139"/>
    </location>
</feature>
<keyword evidence="4 5" id="KW-0472">Membrane</keyword>
<dbReference type="Pfam" id="PF01957">
    <property type="entry name" value="NfeD"/>
    <property type="match status" value="1"/>
</dbReference>
<reference evidence="8" key="1">
    <citation type="submission" date="2016-10" db="EMBL/GenBank/DDBJ databases">
        <authorList>
            <person name="Varghese N."/>
            <person name="Submissions S."/>
        </authorList>
    </citation>
    <scope>NUCLEOTIDE SEQUENCE [LARGE SCALE GENOMIC DNA]</scope>
    <source>
        <strain evidence="8">KPR-1</strain>
    </source>
</reference>
<dbReference type="OrthoDB" id="3174252at2"/>
<dbReference type="GO" id="GO:0005886">
    <property type="term" value="C:plasma membrane"/>
    <property type="evidence" value="ECO:0007669"/>
    <property type="project" value="TreeGrafter"/>
</dbReference>
<evidence type="ECO:0000313" key="8">
    <source>
        <dbReference type="Proteomes" id="UP000199288"/>
    </source>
</evidence>
<comment type="subcellular location">
    <subcellularLocation>
        <location evidence="1">Membrane</location>
        <topology evidence="1">Multi-pass membrane protein</topology>
    </subcellularLocation>
</comment>
<evidence type="ECO:0000256" key="3">
    <source>
        <dbReference type="ARBA" id="ARBA00022989"/>
    </source>
</evidence>
<organism evidence="7 8">
    <name type="scientific">Bowdeniella nasicola</name>
    <dbReference type="NCBI Taxonomy" id="208480"/>
    <lineage>
        <taxon>Bacteria</taxon>
        <taxon>Bacillati</taxon>
        <taxon>Actinomycetota</taxon>
        <taxon>Actinomycetes</taxon>
        <taxon>Actinomycetales</taxon>
        <taxon>Actinomycetaceae</taxon>
        <taxon>Bowdeniella</taxon>
    </lineage>
</organism>
<evidence type="ECO:0000256" key="2">
    <source>
        <dbReference type="ARBA" id="ARBA00022692"/>
    </source>
</evidence>
<evidence type="ECO:0000256" key="1">
    <source>
        <dbReference type="ARBA" id="ARBA00004141"/>
    </source>
</evidence>
<keyword evidence="2 5" id="KW-0812">Transmembrane</keyword>
<keyword evidence="7" id="KW-0645">Protease</keyword>
<dbReference type="PANTHER" id="PTHR33507:SF3">
    <property type="entry name" value="INNER MEMBRANE PROTEIN YBBJ"/>
    <property type="match status" value="1"/>
</dbReference>
<dbReference type="AlphaFoldDB" id="A0A1H4DEX7"/>
<dbReference type="RefSeq" id="WP_092565883.1">
    <property type="nucleotide sequence ID" value="NZ_FNQV01000016.1"/>
</dbReference>
<protein>
    <submittedName>
        <fullName evidence="7">Membrane protein implicated in regulation of membrane protease activity</fullName>
    </submittedName>
</protein>
<dbReference type="EMBL" id="FNQV01000016">
    <property type="protein sequence ID" value="SEA71118.1"/>
    <property type="molecule type" value="Genomic_DNA"/>
</dbReference>
<gene>
    <name evidence="7" type="ORF">SAMN02910418_02223</name>
</gene>
<proteinExistence type="predicted"/>
<evidence type="ECO:0000256" key="4">
    <source>
        <dbReference type="ARBA" id="ARBA00023136"/>
    </source>
</evidence>
<dbReference type="Gene3D" id="2.40.50.140">
    <property type="entry name" value="Nucleic acid-binding proteins"/>
    <property type="match status" value="1"/>
</dbReference>
<evidence type="ECO:0000259" key="6">
    <source>
        <dbReference type="Pfam" id="PF01957"/>
    </source>
</evidence>
<sequence length="151" mass="16242">MGWLWWLGAVLVLVVVEMLTVDLIFLMLAGGAFAAMVAHLAGAELWVQVLAFAVTSVVLLFAVRPGAKRWMQRHTPTTLTNAEALVGREAVVLHDVSLQGGRIKLAGEVWTARAKDNVVIREDSTVYVYKIDGAIAIVDEVPPITTGGAHA</sequence>
<evidence type="ECO:0000256" key="5">
    <source>
        <dbReference type="SAM" id="Phobius"/>
    </source>
</evidence>
<dbReference type="Proteomes" id="UP000199288">
    <property type="component" value="Unassembled WGS sequence"/>
</dbReference>
<dbReference type="GO" id="GO:0006508">
    <property type="term" value="P:proteolysis"/>
    <property type="evidence" value="ECO:0007669"/>
    <property type="project" value="UniProtKB-KW"/>
</dbReference>
<dbReference type="InterPro" id="IPR012340">
    <property type="entry name" value="NA-bd_OB-fold"/>
</dbReference>
<keyword evidence="8" id="KW-1185">Reference proteome</keyword>
<keyword evidence="7" id="KW-0378">Hydrolase</keyword>
<keyword evidence="3 5" id="KW-1133">Transmembrane helix</keyword>
<dbReference type="InterPro" id="IPR002810">
    <property type="entry name" value="NfeD-like_C"/>
</dbReference>
<feature type="transmembrane region" description="Helical" evidence="5">
    <location>
        <begin position="45"/>
        <end position="63"/>
    </location>
</feature>
<dbReference type="InterPro" id="IPR052165">
    <property type="entry name" value="Membrane_assoc_protease"/>
</dbReference>
<accession>A0A1H4DEX7</accession>